<protein>
    <recommendedName>
        <fullName evidence="3">Nucleotidyltransferase</fullName>
    </recommendedName>
</protein>
<gene>
    <name evidence="1" type="ORF">GCM10007207_06390</name>
</gene>
<dbReference type="EMBL" id="BMCH01000001">
    <property type="protein sequence ID" value="GGC23872.1"/>
    <property type="molecule type" value="Genomic_DNA"/>
</dbReference>
<dbReference type="Proteomes" id="UP000637769">
    <property type="component" value="Unassembled WGS sequence"/>
</dbReference>
<dbReference type="RefSeq" id="WP_188425290.1">
    <property type="nucleotide sequence ID" value="NZ_BMCH01000001.1"/>
</dbReference>
<evidence type="ECO:0000313" key="1">
    <source>
        <dbReference type="EMBL" id="GGC23872.1"/>
    </source>
</evidence>
<sequence>MTPVIRMVAGSHLYGTDTPASDTDLKAVFLPSARDILLQSCQDVVVTQREKTHGERNQAGEVDETGFSLHRFLDFLGQGQIVALDMVFTPPEFWLEEPHPVWHRIVGSRLSLIGLSTASFLGYCRAHAERNGARGARLAELTQMARFLGEERASHGGAGRLEDIETRLRDFIATSNFAHTAIVMIDQPGPNGAVAHLSCAGRKTPFRTKLSDAEALLARAAASYGARANASSNGSDGKALSHALRVGYQTRELLSTGHITFPRPEADHLRAIKGGKVSAECVGQELEALLIEIERLADSTSFVGVEPDRALRDDLICHTYKNAIFELEKI</sequence>
<proteinExistence type="predicted"/>
<accession>A0ABQ1LLA5</accession>
<comment type="caution">
    <text evidence="1">The sequence shown here is derived from an EMBL/GenBank/DDBJ whole genome shotgun (WGS) entry which is preliminary data.</text>
</comment>
<name>A0ABQ1LLA5_9PROT</name>
<reference evidence="2" key="1">
    <citation type="journal article" date="2019" name="Int. J. Syst. Evol. Microbiol.">
        <title>The Global Catalogue of Microorganisms (GCM) 10K type strain sequencing project: providing services to taxonomists for standard genome sequencing and annotation.</title>
        <authorList>
            <consortium name="The Broad Institute Genomics Platform"/>
            <consortium name="The Broad Institute Genome Sequencing Center for Infectious Disease"/>
            <person name="Wu L."/>
            <person name="Ma J."/>
        </authorList>
    </citation>
    <scope>NUCLEOTIDE SEQUENCE [LARGE SCALE GENOMIC DNA]</scope>
    <source>
        <strain evidence="2">CCM 7132</strain>
    </source>
</reference>
<evidence type="ECO:0008006" key="3">
    <source>
        <dbReference type="Google" id="ProtNLM"/>
    </source>
</evidence>
<dbReference type="Pfam" id="PF10127">
    <property type="entry name" value="RlaP"/>
    <property type="match status" value="1"/>
</dbReference>
<dbReference type="InterPro" id="IPR018775">
    <property type="entry name" value="RlaP"/>
</dbReference>
<organism evidence="1 2">
    <name type="scientific">Asaia siamensis</name>
    <dbReference type="NCBI Taxonomy" id="110479"/>
    <lineage>
        <taxon>Bacteria</taxon>
        <taxon>Pseudomonadati</taxon>
        <taxon>Pseudomonadota</taxon>
        <taxon>Alphaproteobacteria</taxon>
        <taxon>Acetobacterales</taxon>
        <taxon>Acetobacteraceae</taxon>
        <taxon>Asaia</taxon>
    </lineage>
</organism>
<keyword evidence="2" id="KW-1185">Reference proteome</keyword>
<evidence type="ECO:0000313" key="2">
    <source>
        <dbReference type="Proteomes" id="UP000637769"/>
    </source>
</evidence>